<dbReference type="AlphaFoldDB" id="A0A3S3MCV7"/>
<name>A0A3S3MCV7_9MICO</name>
<dbReference type="InterPro" id="IPR052901">
    <property type="entry name" value="Bact_TGase-like"/>
</dbReference>
<feature type="transmembrane region" description="Helical" evidence="2">
    <location>
        <begin position="220"/>
        <end position="241"/>
    </location>
</feature>
<feature type="transmembrane region" description="Helical" evidence="2">
    <location>
        <begin position="618"/>
        <end position="640"/>
    </location>
</feature>
<dbReference type="SUPFAM" id="SSF54001">
    <property type="entry name" value="Cysteine proteinases"/>
    <property type="match status" value="1"/>
</dbReference>
<dbReference type="PANTHER" id="PTHR42736">
    <property type="entry name" value="PROTEIN-GLUTAMINE GAMMA-GLUTAMYLTRANSFERASE"/>
    <property type="match status" value="1"/>
</dbReference>
<dbReference type="Pfam" id="PF11992">
    <property type="entry name" value="TgpA_N"/>
    <property type="match status" value="1"/>
</dbReference>
<keyword evidence="2" id="KW-0472">Membrane</keyword>
<dbReference type="SMART" id="SM00460">
    <property type="entry name" value="TGc"/>
    <property type="match status" value="1"/>
</dbReference>
<feature type="region of interest" description="Disordered" evidence="1">
    <location>
        <begin position="562"/>
        <end position="609"/>
    </location>
</feature>
<feature type="transmembrane region" description="Helical" evidence="2">
    <location>
        <begin position="131"/>
        <end position="151"/>
    </location>
</feature>
<keyword evidence="2" id="KW-1133">Transmembrane helix</keyword>
<dbReference type="Gene3D" id="3.10.620.30">
    <property type="match status" value="1"/>
</dbReference>
<sequence length="768" mass="78909">MSVREAGTSAPVRRRRDLALLSLGVFAGIVAALLPVFSVIAPGSWTAGALVAAAAVLASGLAVRFSRLPALAATVVELIVGVLLLTALFGRGTAALGVIPTPATIASVPTLYAAASEEIRLGVAPVEPATGLAFVLVAAIAGLAIVLDHVVLTARMPLLGGVGLVAVSLIPTIAIPAAVDVPAVLVLAATVLFLLRVDVRSRTRSTAPPRSRSTRAQGASATALGIAAAAVVVTLVAVPLLPQPGLRFASGTGAGFGTTINPTLELGNDLRQPREIDVLTVTTTGPSAPYLRAVTLSQFDGAVWQPDTGDSVTVPGDGPVFDPVPVDGDIALADWTTNVTVGELDSPWLPVPYPASTVTGLEGEWLGLPSNRTIVSRSGSSRNQDYEAEAIVPRPTLEQIRSRPVGGDELGDAVRELPADVPAIIGETARSVTADAQSPYDALVALQSWFRSSQFRYSLDAPVDAGFDGAGMDAVAQFLQERTGYCVHFASAFAVMARTLDMPSRIVVGYLPGTRSGSVEQTGTTEFTVTSSQLHAWPEVYFRGIGWVPFEPTNSLGVPTTFASGTTTGAPGATTAPDQQDAATPGAAATDAPQLGDQDGPGAAATGSGAAAAQTPAGVLLTLGGVVLLLLLAAPATLAARRRRSRARLVRAGDAVAAWAEIRAYAVDLGIPAPDAESPRAFAARLVEVHGVDADDIGLVRDALEHAIYAEDDARSGDATVLAAAVDRVRARLRSGTSAVRRALAVVLPRSLTMREQSAAVEVRDRVG</sequence>
<comment type="caution">
    <text evidence="4">The sequence shown here is derived from an EMBL/GenBank/DDBJ whole genome shotgun (WGS) entry which is preliminary data.</text>
</comment>
<dbReference type="Pfam" id="PF01841">
    <property type="entry name" value="Transglut_core"/>
    <property type="match status" value="1"/>
</dbReference>
<gene>
    <name evidence="4" type="ORF">D8Y23_08560</name>
</gene>
<organism evidence="4 5">
    <name type="scientific">Microbacterium enclense</name>
    <dbReference type="NCBI Taxonomy" id="993073"/>
    <lineage>
        <taxon>Bacteria</taxon>
        <taxon>Bacillati</taxon>
        <taxon>Actinomycetota</taxon>
        <taxon>Actinomycetes</taxon>
        <taxon>Micrococcales</taxon>
        <taxon>Microbacteriaceae</taxon>
        <taxon>Microbacterium</taxon>
    </lineage>
</organism>
<dbReference type="InterPro" id="IPR021878">
    <property type="entry name" value="TgpA_N"/>
</dbReference>
<feature type="transmembrane region" description="Helical" evidence="2">
    <location>
        <begin position="43"/>
        <end position="63"/>
    </location>
</feature>
<feature type="transmembrane region" description="Helical" evidence="2">
    <location>
        <begin position="181"/>
        <end position="199"/>
    </location>
</feature>
<evidence type="ECO:0000256" key="2">
    <source>
        <dbReference type="SAM" id="Phobius"/>
    </source>
</evidence>
<evidence type="ECO:0000256" key="1">
    <source>
        <dbReference type="SAM" id="MobiDB-lite"/>
    </source>
</evidence>
<feature type="transmembrane region" description="Helical" evidence="2">
    <location>
        <begin position="18"/>
        <end position="37"/>
    </location>
</feature>
<reference evidence="4 5" key="1">
    <citation type="journal article" date="2018" name="Front. Microbiol.">
        <title>Novel Insights Into Bacterial Dimethylsulfoniopropionate Catabolism in the East China Sea.</title>
        <authorList>
            <person name="Liu J."/>
            <person name="Liu J."/>
            <person name="Zhang S.H."/>
            <person name="Liang J."/>
            <person name="Lin H."/>
            <person name="Song D."/>
            <person name="Yang G.P."/>
            <person name="Todd J.D."/>
            <person name="Zhang X.H."/>
        </authorList>
    </citation>
    <scope>NUCLEOTIDE SEQUENCE [LARGE SCALE GENOMIC DNA]</scope>
    <source>
        <strain evidence="4 5">ZYFD042</strain>
    </source>
</reference>
<evidence type="ECO:0000259" key="3">
    <source>
        <dbReference type="SMART" id="SM00460"/>
    </source>
</evidence>
<protein>
    <submittedName>
        <fullName evidence="4">Transglutaminase domain-containing protein</fullName>
    </submittedName>
</protein>
<dbReference type="InterPro" id="IPR038765">
    <property type="entry name" value="Papain-like_cys_pep_sf"/>
</dbReference>
<dbReference type="OrthoDB" id="9804023at2"/>
<proteinExistence type="predicted"/>
<dbReference type="PANTHER" id="PTHR42736:SF1">
    <property type="entry name" value="PROTEIN-GLUTAMINE GAMMA-GLUTAMYLTRANSFERASE"/>
    <property type="match status" value="1"/>
</dbReference>
<feature type="domain" description="Transglutaminase-like" evidence="3">
    <location>
        <begin position="478"/>
        <end position="554"/>
    </location>
</feature>
<dbReference type="Proteomes" id="UP000285970">
    <property type="component" value="Unassembled WGS sequence"/>
</dbReference>
<dbReference type="InterPro" id="IPR002931">
    <property type="entry name" value="Transglutaminase-like"/>
</dbReference>
<accession>A0A3S3MCV7</accession>
<dbReference type="EMBL" id="RBZY01000026">
    <property type="protein sequence ID" value="RWR18924.1"/>
    <property type="molecule type" value="Genomic_DNA"/>
</dbReference>
<evidence type="ECO:0000313" key="5">
    <source>
        <dbReference type="Proteomes" id="UP000285970"/>
    </source>
</evidence>
<feature type="transmembrane region" description="Helical" evidence="2">
    <location>
        <begin position="70"/>
        <end position="90"/>
    </location>
</feature>
<dbReference type="RefSeq" id="WP_128217730.1">
    <property type="nucleotide sequence ID" value="NZ_RBZY01000026.1"/>
</dbReference>
<evidence type="ECO:0000313" key="4">
    <source>
        <dbReference type="EMBL" id="RWR18924.1"/>
    </source>
</evidence>
<keyword evidence="2" id="KW-0812">Transmembrane</keyword>